<reference evidence="5" key="1">
    <citation type="submission" date="2021-01" db="UniProtKB">
        <authorList>
            <consortium name="EnsemblPlants"/>
        </authorList>
    </citation>
    <scope>IDENTIFICATION</scope>
</reference>
<evidence type="ECO:0000259" key="4">
    <source>
        <dbReference type="Pfam" id="PF03763"/>
    </source>
</evidence>
<feature type="compositionally biased region" description="Basic and acidic residues" evidence="3">
    <location>
        <begin position="194"/>
        <end position="221"/>
    </location>
</feature>
<dbReference type="EnsemblPlants" id="Kaladp0955s0006.2.v1.1">
    <property type="protein sequence ID" value="Kaladp0955s0006.2.v1.1"/>
    <property type="gene ID" value="Kaladp0955s0006.v1.1"/>
</dbReference>
<evidence type="ECO:0000256" key="3">
    <source>
        <dbReference type="SAM" id="MobiDB-lite"/>
    </source>
</evidence>
<dbReference type="PANTHER" id="PTHR31471:SF13">
    <property type="entry name" value="REMORIN FAMILY PROTEIN"/>
    <property type="match status" value="1"/>
</dbReference>
<feature type="region of interest" description="Disordered" evidence="3">
    <location>
        <begin position="193"/>
        <end position="256"/>
    </location>
</feature>
<dbReference type="InterPro" id="IPR005516">
    <property type="entry name" value="Remorin_C"/>
</dbReference>
<proteinExistence type="inferred from homology"/>
<keyword evidence="2" id="KW-0175">Coiled coil</keyword>
<evidence type="ECO:0000256" key="1">
    <source>
        <dbReference type="ARBA" id="ARBA00005711"/>
    </source>
</evidence>
<organism evidence="5 6">
    <name type="scientific">Kalanchoe fedtschenkoi</name>
    <name type="common">Lavender scallops</name>
    <name type="synonym">South American air plant</name>
    <dbReference type="NCBI Taxonomy" id="63787"/>
    <lineage>
        <taxon>Eukaryota</taxon>
        <taxon>Viridiplantae</taxon>
        <taxon>Streptophyta</taxon>
        <taxon>Embryophyta</taxon>
        <taxon>Tracheophyta</taxon>
        <taxon>Spermatophyta</taxon>
        <taxon>Magnoliopsida</taxon>
        <taxon>eudicotyledons</taxon>
        <taxon>Gunneridae</taxon>
        <taxon>Pentapetalae</taxon>
        <taxon>Saxifragales</taxon>
        <taxon>Crassulaceae</taxon>
        <taxon>Kalanchoe</taxon>
    </lineage>
</organism>
<evidence type="ECO:0000313" key="6">
    <source>
        <dbReference type="Proteomes" id="UP000594263"/>
    </source>
</evidence>
<feature type="compositionally biased region" description="Polar residues" evidence="3">
    <location>
        <begin position="223"/>
        <end position="236"/>
    </location>
</feature>
<dbReference type="Proteomes" id="UP000594263">
    <property type="component" value="Unplaced"/>
</dbReference>
<name>A0A7N0VIW9_KALFE</name>
<feature type="domain" description="Remorin C-terminal" evidence="4">
    <location>
        <begin position="317"/>
        <end position="390"/>
    </location>
</feature>
<keyword evidence="6" id="KW-1185">Reference proteome</keyword>
<dbReference type="PANTHER" id="PTHR31471">
    <property type="entry name" value="OS02G0116800 PROTEIN"/>
    <property type="match status" value="1"/>
</dbReference>
<dbReference type="Gramene" id="Kaladp0955s0006.2.v1.1">
    <property type="protein sequence ID" value="Kaladp0955s0006.2.v1.1"/>
    <property type="gene ID" value="Kaladp0955s0006.v1.1"/>
</dbReference>
<evidence type="ECO:0000313" key="5">
    <source>
        <dbReference type="EnsemblPlants" id="Kaladp0955s0006.1.v1.1"/>
    </source>
</evidence>
<dbReference type="Gramene" id="Kaladp0955s0006.1.v1.1">
    <property type="protein sequence ID" value="Kaladp0955s0006.1.v1.1"/>
    <property type="gene ID" value="Kaladp0955s0006.v1.1"/>
</dbReference>
<dbReference type="EnsemblPlants" id="Kaladp0955s0006.1.v1.1">
    <property type="protein sequence ID" value="Kaladp0955s0006.1.v1.1"/>
    <property type="gene ID" value="Kaladp0955s0006.v1.1"/>
</dbReference>
<feature type="coiled-coil region" evidence="2">
    <location>
        <begin position="317"/>
        <end position="388"/>
    </location>
</feature>
<sequence length="423" mass="46713">MQQDSTTGLSPESRFSCLKAAENQLTDSLAMKASDASPPILGTFPSPGSPNFLDTSLGYTRQGWSSERVPLSSCYYGKRRPTNLSSMLPHHSGRTVPSKWEDAERWITSPSSNSFLTNKRPMSRSGPIAQSKTAYFSNYSPNFQGFQSGKDGYSLALHRSPISSGQMLESMDHSQMKNENGTHLAAGLSGLSDLRSESSDESSQDAKLEQYVDGEVSKRDMATQMSPVTSNSSSSKGCRHSAAEPPSRQACVDESSKKLEEKDVQIDKWATVLRWSKKHGGKLAKRDPPEAVEMYKATVAQAQAPSAAVAPASPWDVAALEKKYEREEAKITAWQNLQKAKTEAAVRKLEMKLERKRSESMDKIIKKFKKAEKQSQKMRRLLAEEKARSAHHDEAPKWSLRVSPSPVSIHVGSFSCCFTCHAL</sequence>
<dbReference type="AlphaFoldDB" id="A0A7N0VIW9"/>
<comment type="similarity">
    <text evidence="1">Belongs to the remorin family.</text>
</comment>
<protein>
    <recommendedName>
        <fullName evidence="4">Remorin C-terminal domain-containing protein</fullName>
    </recommendedName>
</protein>
<evidence type="ECO:0000256" key="2">
    <source>
        <dbReference type="SAM" id="Coils"/>
    </source>
</evidence>
<accession>A0A7N0VIW9</accession>
<dbReference type="Pfam" id="PF03763">
    <property type="entry name" value="Remorin_C"/>
    <property type="match status" value="1"/>
</dbReference>